<dbReference type="RefSeq" id="WP_068543189.1">
    <property type="nucleotide sequence ID" value="NZ_LSFI01000045.1"/>
</dbReference>
<organism evidence="3 4">
    <name type="scientific">Thermodesulfatator autotrophicus</name>
    <dbReference type="NCBI Taxonomy" id="1795632"/>
    <lineage>
        <taxon>Bacteria</taxon>
        <taxon>Pseudomonadati</taxon>
        <taxon>Thermodesulfobacteriota</taxon>
        <taxon>Thermodesulfobacteria</taxon>
        <taxon>Thermodesulfobacteriales</taxon>
        <taxon>Thermodesulfatatoraceae</taxon>
        <taxon>Thermodesulfatator</taxon>
    </lineage>
</organism>
<gene>
    <name evidence="3" type="ORF">TH606_09245</name>
</gene>
<dbReference type="AlphaFoldDB" id="A0A177E701"/>
<protein>
    <recommendedName>
        <fullName evidence="5">Glycosyl transferase family 1 domain-containing protein</fullName>
    </recommendedName>
</protein>
<keyword evidence="4" id="KW-1185">Reference proteome</keyword>
<evidence type="ECO:0000313" key="3">
    <source>
        <dbReference type="EMBL" id="OAG27002.1"/>
    </source>
</evidence>
<feature type="domain" description="Glycosyltransferase subfamily 4-like N-terminal" evidence="2">
    <location>
        <begin position="58"/>
        <end position="173"/>
    </location>
</feature>
<dbReference type="CDD" id="cd03801">
    <property type="entry name" value="GT4_PimA-like"/>
    <property type="match status" value="1"/>
</dbReference>
<comment type="caution">
    <text evidence="3">The sequence shown here is derived from an EMBL/GenBank/DDBJ whole genome shotgun (WGS) entry which is preliminary data.</text>
</comment>
<evidence type="ECO:0000259" key="1">
    <source>
        <dbReference type="Pfam" id="PF00534"/>
    </source>
</evidence>
<name>A0A177E701_9BACT</name>
<dbReference type="SUPFAM" id="SSF53756">
    <property type="entry name" value="UDP-Glycosyltransferase/glycogen phosphorylase"/>
    <property type="match status" value="1"/>
</dbReference>
<dbReference type="Proteomes" id="UP000076964">
    <property type="component" value="Unassembled WGS sequence"/>
</dbReference>
<evidence type="ECO:0000259" key="2">
    <source>
        <dbReference type="Pfam" id="PF13439"/>
    </source>
</evidence>
<reference evidence="3 4" key="1">
    <citation type="submission" date="2016-02" db="EMBL/GenBank/DDBJ databases">
        <title>Draft genome sequence of Thermodesulfatator sp. S606.</title>
        <authorList>
            <person name="Lai Q."/>
            <person name="Cao J."/>
            <person name="Dupont S."/>
            <person name="Shao Z."/>
            <person name="Jebbar M."/>
            <person name="Alain K."/>
        </authorList>
    </citation>
    <scope>NUCLEOTIDE SEQUENCE [LARGE SCALE GENOMIC DNA]</scope>
    <source>
        <strain evidence="3 4">S606</strain>
    </source>
</reference>
<dbReference type="Pfam" id="PF13439">
    <property type="entry name" value="Glyco_transf_4"/>
    <property type="match status" value="1"/>
</dbReference>
<dbReference type="InterPro" id="IPR028098">
    <property type="entry name" value="Glyco_trans_4-like_N"/>
</dbReference>
<dbReference type="STRING" id="1795632.TH606_09245"/>
<dbReference type="PANTHER" id="PTHR12526">
    <property type="entry name" value="GLYCOSYLTRANSFERASE"/>
    <property type="match status" value="1"/>
</dbReference>
<dbReference type="InterPro" id="IPR001296">
    <property type="entry name" value="Glyco_trans_1"/>
</dbReference>
<dbReference type="Gene3D" id="3.40.50.2000">
    <property type="entry name" value="Glycogen Phosphorylase B"/>
    <property type="match status" value="2"/>
</dbReference>
<sequence length="375" mass="42795">MKGKLKVLYLTMNPNRQSTTVPTELWFRCLSPKLFPVIVFDKKGPFFDWTSKSKIPSYHISLPFPNKKFPIPFLMSLVKLALIVKKYDIQLIHANEHDIYPISKFLSNLLKIPIVVSVHSIIPKDFGLWAFKNSKYLKRIYFVSKSAMQNSLPALKNLPKNIFMVLPNCIDPNKYYPDPKIKLLAKERLNLSNAFLVGAAAALQPIKQLEHIVYALSKIENNSVKFVLAGGPKAGFESYVQAFLDFASDILKNRFIYLGHLDDLLEFYNLIDVYVSTSKEEAFGISVLEALSTGCPVIAYPSKGALKEIINERIGIVIPQDRIDALTEAIIFLKNNEELRNSMGIEARKYVIENYSMETISHLLWEDYLQILNQN</sequence>
<evidence type="ECO:0008006" key="5">
    <source>
        <dbReference type="Google" id="ProtNLM"/>
    </source>
</evidence>
<evidence type="ECO:0000313" key="4">
    <source>
        <dbReference type="Proteomes" id="UP000076964"/>
    </source>
</evidence>
<accession>A0A177E701</accession>
<dbReference type="Pfam" id="PF00534">
    <property type="entry name" value="Glycos_transf_1"/>
    <property type="match status" value="1"/>
</dbReference>
<proteinExistence type="predicted"/>
<dbReference type="EMBL" id="LSFI01000045">
    <property type="protein sequence ID" value="OAG27002.1"/>
    <property type="molecule type" value="Genomic_DNA"/>
</dbReference>
<feature type="domain" description="Glycosyl transferase family 1" evidence="1">
    <location>
        <begin position="193"/>
        <end position="349"/>
    </location>
</feature>
<dbReference type="GO" id="GO:0016757">
    <property type="term" value="F:glycosyltransferase activity"/>
    <property type="evidence" value="ECO:0007669"/>
    <property type="project" value="InterPro"/>
</dbReference>